<dbReference type="InterPro" id="IPR029068">
    <property type="entry name" value="Glyas_Bleomycin-R_OHBP_Dase"/>
</dbReference>
<feature type="signal peptide" evidence="1">
    <location>
        <begin position="1"/>
        <end position="18"/>
    </location>
</feature>
<proteinExistence type="predicted"/>
<dbReference type="SUPFAM" id="SSF54593">
    <property type="entry name" value="Glyoxalase/Bleomycin resistance protein/Dihydroxybiphenyl dioxygenase"/>
    <property type="match status" value="1"/>
</dbReference>
<keyword evidence="4" id="KW-1185">Reference proteome</keyword>
<name>A0A327W476_9BACT</name>
<evidence type="ECO:0000259" key="2">
    <source>
        <dbReference type="Pfam" id="PF13468"/>
    </source>
</evidence>
<evidence type="ECO:0000256" key="1">
    <source>
        <dbReference type="SAM" id="SignalP"/>
    </source>
</evidence>
<comment type="caution">
    <text evidence="3">The sequence shown here is derived from an EMBL/GenBank/DDBJ whole genome shotgun (WGS) entry which is preliminary data.</text>
</comment>
<dbReference type="InterPro" id="IPR025870">
    <property type="entry name" value="Glyoxalase-like_dom"/>
</dbReference>
<dbReference type="RefSeq" id="WP_111592229.1">
    <property type="nucleotide sequence ID" value="NZ_QLMA01000003.1"/>
</dbReference>
<evidence type="ECO:0000313" key="4">
    <source>
        <dbReference type="Proteomes" id="UP000249819"/>
    </source>
</evidence>
<protein>
    <submittedName>
        <fullName evidence="3">Glyoxalase-like protein</fullName>
    </submittedName>
</protein>
<dbReference type="AlphaFoldDB" id="A0A327W476"/>
<reference evidence="3 4" key="1">
    <citation type="submission" date="2018-06" db="EMBL/GenBank/DDBJ databases">
        <title>Genomic Encyclopedia of Archaeal and Bacterial Type Strains, Phase II (KMG-II): from individual species to whole genera.</title>
        <authorList>
            <person name="Goeker M."/>
        </authorList>
    </citation>
    <scope>NUCLEOTIDE SEQUENCE [LARGE SCALE GENOMIC DNA]</scope>
    <source>
        <strain evidence="3 4">DSM 29821</strain>
    </source>
</reference>
<evidence type="ECO:0000313" key="3">
    <source>
        <dbReference type="EMBL" id="RAJ83592.1"/>
    </source>
</evidence>
<dbReference type="Pfam" id="PF13468">
    <property type="entry name" value="Glyoxalase_3"/>
    <property type="match status" value="1"/>
</dbReference>
<dbReference type="OrthoDB" id="648094at2"/>
<sequence length="273" mass="29906">MRCLLTLLLCITNIITTAQVKHPPVIIGLDHIPIAVSNLDSAAVLYKKLGFSIKNGRFHSNGIQNLHVKFKDGTELELITAPAVKDTLTAFYRKFIQEGGGPAFLALYVQDTNKLVSLLRNSRLPFIIDNGYPEITPPHPLDFLFFGGRNKSATDKPVHFAHSNTAESLISVWLAPDNTQQIRQLLSASGATLNATSAVLPEGKILFFPTTRRIIPHHPIIGVTLRVHDIQTARNVLTLAGFHVSISQTANGKSILLSPPVTGGLWLELCEEK</sequence>
<dbReference type="Proteomes" id="UP000249819">
    <property type="component" value="Unassembled WGS sequence"/>
</dbReference>
<accession>A0A327W476</accession>
<organism evidence="3 4">
    <name type="scientific">Chitinophaga dinghuensis</name>
    <dbReference type="NCBI Taxonomy" id="1539050"/>
    <lineage>
        <taxon>Bacteria</taxon>
        <taxon>Pseudomonadati</taxon>
        <taxon>Bacteroidota</taxon>
        <taxon>Chitinophagia</taxon>
        <taxon>Chitinophagales</taxon>
        <taxon>Chitinophagaceae</taxon>
        <taxon>Chitinophaga</taxon>
    </lineage>
</organism>
<feature type="domain" description="Glyoxalase-like" evidence="2">
    <location>
        <begin position="29"/>
        <end position="121"/>
    </location>
</feature>
<dbReference type="EMBL" id="QLMA01000003">
    <property type="protein sequence ID" value="RAJ83592.1"/>
    <property type="molecule type" value="Genomic_DNA"/>
</dbReference>
<gene>
    <name evidence="3" type="ORF">CLV59_103561</name>
</gene>
<feature type="chain" id="PRO_5016311824" evidence="1">
    <location>
        <begin position="19"/>
        <end position="273"/>
    </location>
</feature>
<dbReference type="Gene3D" id="3.10.180.10">
    <property type="entry name" value="2,3-Dihydroxybiphenyl 1,2-Dioxygenase, domain 1"/>
    <property type="match status" value="1"/>
</dbReference>
<keyword evidence="1" id="KW-0732">Signal</keyword>